<protein>
    <submittedName>
        <fullName evidence="2">Uncharacterized protein</fullName>
    </submittedName>
</protein>
<organism evidence="2 3">
    <name type="scientific">Frankia umida</name>
    <dbReference type="NCBI Taxonomy" id="573489"/>
    <lineage>
        <taxon>Bacteria</taxon>
        <taxon>Bacillati</taxon>
        <taxon>Actinomycetota</taxon>
        <taxon>Actinomycetes</taxon>
        <taxon>Frankiales</taxon>
        <taxon>Frankiaceae</taxon>
        <taxon>Frankia</taxon>
    </lineage>
</organism>
<dbReference type="EMBL" id="JALKFT010000002">
    <property type="protein sequence ID" value="MCK9874881.1"/>
    <property type="molecule type" value="Genomic_DNA"/>
</dbReference>
<name>A0ABT0JTV0_9ACTN</name>
<accession>A0ABT0JTV0</accession>
<sequence length="127" mass="12813">MKLSWRRHQEPVSANPNRTLTGPERAAALGVADESEPELELEPAVAASVAITATSAVGVGSPVLASTSAAPSGPKPVMLTLTTRGQIEQAEQEAAQAAAQPVRRRMERGMFGGSTATGGGCSSGGCG</sequence>
<dbReference type="Proteomes" id="UP001201873">
    <property type="component" value="Unassembled WGS sequence"/>
</dbReference>
<gene>
    <name evidence="2" type="ORF">MXD59_03635</name>
</gene>
<comment type="caution">
    <text evidence="2">The sequence shown here is derived from an EMBL/GenBank/DDBJ whole genome shotgun (WGS) entry which is preliminary data.</text>
</comment>
<proteinExistence type="predicted"/>
<reference evidence="2 3" key="1">
    <citation type="submission" date="2022-04" db="EMBL/GenBank/DDBJ databases">
        <title>Genome diversity in the genus Frankia.</title>
        <authorList>
            <person name="Carlos-Shanley C."/>
            <person name="Hahn D."/>
        </authorList>
    </citation>
    <scope>NUCLEOTIDE SEQUENCE [LARGE SCALE GENOMIC DNA]</scope>
    <source>
        <strain evidence="2 3">Ag45/Mut15</strain>
    </source>
</reference>
<keyword evidence="3" id="KW-1185">Reference proteome</keyword>
<feature type="region of interest" description="Disordered" evidence="1">
    <location>
        <begin position="1"/>
        <end position="23"/>
    </location>
</feature>
<evidence type="ECO:0000313" key="3">
    <source>
        <dbReference type="Proteomes" id="UP001201873"/>
    </source>
</evidence>
<evidence type="ECO:0000313" key="2">
    <source>
        <dbReference type="EMBL" id="MCK9874881.1"/>
    </source>
</evidence>
<evidence type="ECO:0000256" key="1">
    <source>
        <dbReference type="SAM" id="MobiDB-lite"/>
    </source>
</evidence>
<dbReference type="RefSeq" id="WP_248823406.1">
    <property type="nucleotide sequence ID" value="NZ_JALKFT010000002.1"/>
</dbReference>